<gene>
    <name evidence="16" type="primary">coaX</name>
    <name evidence="17" type="ORF">Bcop_2409</name>
</gene>
<keyword evidence="18" id="KW-1185">Reference proteome</keyword>
<dbReference type="NCBIfam" id="TIGR00671">
    <property type="entry name" value="baf"/>
    <property type="match status" value="1"/>
</dbReference>
<evidence type="ECO:0000256" key="15">
    <source>
        <dbReference type="ARBA" id="ARBA00040883"/>
    </source>
</evidence>
<evidence type="ECO:0000256" key="2">
    <source>
        <dbReference type="ARBA" id="ARBA00001958"/>
    </source>
</evidence>
<proteinExistence type="inferred from homology"/>
<dbReference type="eggNOG" id="COG1521">
    <property type="taxonomic scope" value="Bacteria"/>
</dbReference>
<dbReference type="GO" id="GO:0015937">
    <property type="term" value="P:coenzyme A biosynthetic process"/>
    <property type="evidence" value="ECO:0007669"/>
    <property type="project" value="UniProtKB-UniRule"/>
</dbReference>
<feature type="binding site" evidence="16">
    <location>
        <position position="87"/>
    </location>
    <ligand>
        <name>substrate</name>
    </ligand>
</feature>
<comment type="cofactor">
    <cofactor evidence="2">
        <name>K(+)</name>
        <dbReference type="ChEBI" id="CHEBI:29103"/>
    </cofactor>
</comment>
<dbReference type="GO" id="GO:0004594">
    <property type="term" value="F:pantothenate kinase activity"/>
    <property type="evidence" value="ECO:0007669"/>
    <property type="project" value="UniProtKB-UniRule"/>
</dbReference>
<evidence type="ECO:0000256" key="16">
    <source>
        <dbReference type="HAMAP-Rule" id="MF_01274"/>
    </source>
</evidence>
<evidence type="ECO:0000256" key="4">
    <source>
        <dbReference type="ARBA" id="ARBA00005225"/>
    </source>
</evidence>
<evidence type="ECO:0000256" key="7">
    <source>
        <dbReference type="ARBA" id="ARBA00022490"/>
    </source>
</evidence>
<evidence type="ECO:0000313" key="17">
    <source>
        <dbReference type="EMBL" id="EGJ72561.1"/>
    </source>
</evidence>
<comment type="cofactor">
    <cofactor evidence="16">
        <name>NH4(+)</name>
        <dbReference type="ChEBI" id="CHEBI:28938"/>
    </cofactor>
    <cofactor evidence="16">
        <name>K(+)</name>
        <dbReference type="ChEBI" id="CHEBI:29103"/>
    </cofactor>
    <text evidence="16">A monovalent cation. Ammonium or potassium.</text>
</comment>
<name>F3ZNM6_9BACE</name>
<dbReference type="PANTHER" id="PTHR34265:SF1">
    <property type="entry name" value="TYPE III PANTOTHENATE KINASE"/>
    <property type="match status" value="1"/>
</dbReference>
<dbReference type="InterPro" id="IPR043129">
    <property type="entry name" value="ATPase_NBD"/>
</dbReference>
<dbReference type="HAMAP" id="MF_01274">
    <property type="entry name" value="Pantothen_kinase_3"/>
    <property type="match status" value="1"/>
</dbReference>
<evidence type="ECO:0000256" key="13">
    <source>
        <dbReference type="ARBA" id="ARBA00022993"/>
    </source>
</evidence>
<dbReference type="GO" id="GO:0046872">
    <property type="term" value="F:metal ion binding"/>
    <property type="evidence" value="ECO:0007669"/>
    <property type="project" value="UniProtKB-KW"/>
</dbReference>
<dbReference type="CDD" id="cd24015">
    <property type="entry name" value="ASKHA_NBD_PanK-III"/>
    <property type="match status" value="1"/>
</dbReference>
<comment type="catalytic activity">
    <reaction evidence="1 16">
        <text>(R)-pantothenate + ATP = (R)-4'-phosphopantothenate + ADP + H(+)</text>
        <dbReference type="Rhea" id="RHEA:16373"/>
        <dbReference type="ChEBI" id="CHEBI:10986"/>
        <dbReference type="ChEBI" id="CHEBI:15378"/>
        <dbReference type="ChEBI" id="CHEBI:29032"/>
        <dbReference type="ChEBI" id="CHEBI:30616"/>
        <dbReference type="ChEBI" id="CHEBI:456216"/>
        <dbReference type="EC" id="2.7.1.33"/>
    </reaction>
</comment>
<feature type="binding site" evidence="16">
    <location>
        <position position="120"/>
    </location>
    <ligand>
        <name>ATP</name>
        <dbReference type="ChEBI" id="CHEBI:30616"/>
    </ligand>
</feature>
<feature type="active site" description="Proton acceptor" evidence="16">
    <location>
        <position position="96"/>
    </location>
</feature>
<feature type="binding site" evidence="16">
    <location>
        <position position="172"/>
    </location>
    <ligand>
        <name>substrate</name>
    </ligand>
</feature>
<evidence type="ECO:0000256" key="3">
    <source>
        <dbReference type="ARBA" id="ARBA00004496"/>
    </source>
</evidence>
<dbReference type="GO" id="GO:0005737">
    <property type="term" value="C:cytoplasm"/>
    <property type="evidence" value="ECO:0007669"/>
    <property type="project" value="UniProtKB-SubCell"/>
</dbReference>
<dbReference type="STRING" id="679937.Bcop_2409"/>
<protein>
    <recommendedName>
        <fullName evidence="15 16">Type III pantothenate kinase</fullName>
        <ecNumber evidence="6 16">2.7.1.33</ecNumber>
    </recommendedName>
    <alternativeName>
        <fullName evidence="16">PanK-III</fullName>
    </alternativeName>
    <alternativeName>
        <fullName evidence="16">Pantothenic acid kinase</fullName>
    </alternativeName>
</protein>
<comment type="subunit">
    <text evidence="5 16">Homodimer.</text>
</comment>
<keyword evidence="12 16" id="KW-0630">Potassium</keyword>
<organism evidence="17 18">
    <name type="scientific">Bacteroides coprosuis DSM 18011</name>
    <dbReference type="NCBI Taxonomy" id="679937"/>
    <lineage>
        <taxon>Bacteria</taxon>
        <taxon>Pseudomonadati</taxon>
        <taxon>Bacteroidota</taxon>
        <taxon>Bacteroidia</taxon>
        <taxon>Bacteroidales</taxon>
        <taxon>Bacteroidaceae</taxon>
        <taxon>Bacteroides</taxon>
    </lineage>
</organism>
<evidence type="ECO:0000256" key="9">
    <source>
        <dbReference type="ARBA" id="ARBA00022741"/>
    </source>
</evidence>
<keyword evidence="16" id="KW-0479">Metal-binding</keyword>
<accession>F3ZNM6</accession>
<evidence type="ECO:0000256" key="5">
    <source>
        <dbReference type="ARBA" id="ARBA00011738"/>
    </source>
</evidence>
<dbReference type="InterPro" id="IPR004619">
    <property type="entry name" value="Type_III_PanK"/>
</dbReference>
<dbReference type="Proteomes" id="UP000018439">
    <property type="component" value="Chromosome"/>
</dbReference>
<evidence type="ECO:0000256" key="11">
    <source>
        <dbReference type="ARBA" id="ARBA00022840"/>
    </source>
</evidence>
<feature type="binding site" evidence="16">
    <location>
        <begin position="94"/>
        <end position="97"/>
    </location>
    <ligand>
        <name>substrate</name>
    </ligand>
</feature>
<dbReference type="PANTHER" id="PTHR34265">
    <property type="entry name" value="TYPE III PANTOTHENATE KINASE"/>
    <property type="match status" value="1"/>
</dbReference>
<evidence type="ECO:0000256" key="14">
    <source>
        <dbReference type="ARBA" id="ARBA00038036"/>
    </source>
</evidence>
<sequence>MNLIIDIGNTVAKVAVFNPEGSIIDILYCSNKSLDHLCEICRKYPIKRGIIATVIDLTEEVERKLKSLSIPMIWLDHTTPLPITILYKTPQTLGYDRVAGIVGAYTEFPNTNILVIDAGTAITYDFIDDKGQFHGGNISPGIRMRLQALHSLTGRLPLVDPDGEIKALGQTTEEAIRAGVFKGVEFEMLGYVERMSIQYPNLLVFLTGGNDFSFETKLKSSIFADRFLVIKGLNRILNYNKWDE</sequence>
<dbReference type="UniPathway" id="UPA00241">
    <property type="reaction ID" value="UER00352"/>
</dbReference>
<keyword evidence="7 16" id="KW-0963">Cytoplasm</keyword>
<comment type="subcellular location">
    <subcellularLocation>
        <location evidence="3 16">Cytoplasm</location>
    </subcellularLocation>
</comment>
<keyword evidence="11 16" id="KW-0067">ATP-binding</keyword>
<evidence type="ECO:0000256" key="8">
    <source>
        <dbReference type="ARBA" id="ARBA00022679"/>
    </source>
</evidence>
<dbReference type="GO" id="GO:0005524">
    <property type="term" value="F:ATP binding"/>
    <property type="evidence" value="ECO:0007669"/>
    <property type="project" value="UniProtKB-UniRule"/>
</dbReference>
<dbReference type="AlphaFoldDB" id="F3ZNM6"/>
<keyword evidence="9 16" id="KW-0547">Nucleotide-binding</keyword>
<comment type="pathway">
    <text evidence="4 16">Cofactor biosynthesis; coenzyme A biosynthesis; CoA from (R)-pantothenate: step 1/5.</text>
</comment>
<dbReference type="OrthoDB" id="9804707at2"/>
<evidence type="ECO:0000256" key="1">
    <source>
        <dbReference type="ARBA" id="ARBA00001206"/>
    </source>
</evidence>
<evidence type="ECO:0000256" key="12">
    <source>
        <dbReference type="ARBA" id="ARBA00022958"/>
    </source>
</evidence>
<dbReference type="EMBL" id="CM001167">
    <property type="protein sequence ID" value="EGJ72561.1"/>
    <property type="molecule type" value="Genomic_DNA"/>
</dbReference>
<evidence type="ECO:0000256" key="10">
    <source>
        <dbReference type="ARBA" id="ARBA00022777"/>
    </source>
</evidence>
<dbReference type="EC" id="2.7.1.33" evidence="6 16"/>
<comment type="function">
    <text evidence="16">Catalyzes the phosphorylation of pantothenate (Pan), the first step in CoA biosynthesis.</text>
</comment>
<dbReference type="HOGENOM" id="CLU_066627_2_0_10"/>
<keyword evidence="8 16" id="KW-0808">Transferase</keyword>
<feature type="binding site" evidence="16">
    <location>
        <position position="117"/>
    </location>
    <ligand>
        <name>K(+)</name>
        <dbReference type="ChEBI" id="CHEBI:29103"/>
    </ligand>
</feature>
<comment type="similarity">
    <text evidence="14 16">Belongs to the type III pantothenate kinase family.</text>
</comment>
<dbReference type="SUPFAM" id="SSF53067">
    <property type="entry name" value="Actin-like ATPase domain"/>
    <property type="match status" value="2"/>
</dbReference>
<evidence type="ECO:0000313" key="18">
    <source>
        <dbReference type="Proteomes" id="UP000018439"/>
    </source>
</evidence>
<keyword evidence="10 16" id="KW-0418">Kinase</keyword>
<reference evidence="17 18" key="1">
    <citation type="journal article" date="2011" name="Stand. Genomic Sci.">
        <title>Non-contiguous finished genome sequence of Bacteroides coprosuis type strain (PC139).</title>
        <authorList>
            <person name="Land M."/>
            <person name="Held B."/>
            <person name="Gronow S."/>
            <person name="Abt B."/>
            <person name="Lucas S."/>
            <person name="Del Rio T.G."/>
            <person name="Nolan M."/>
            <person name="Tice H."/>
            <person name="Cheng J.F."/>
            <person name="Pitluck S."/>
            <person name="Liolios K."/>
            <person name="Pagani I."/>
            <person name="Ivanova N."/>
            <person name="Mavromatis K."/>
            <person name="Mikhailova N."/>
            <person name="Pati A."/>
            <person name="Tapia R."/>
            <person name="Han C."/>
            <person name="Goodwin L."/>
            <person name="Chen A."/>
            <person name="Palaniappan K."/>
            <person name="Hauser L."/>
            <person name="Brambilla E.M."/>
            <person name="Rohde M."/>
            <person name="Goker M."/>
            <person name="Detter J.C."/>
            <person name="Woyke T."/>
            <person name="Bristow J."/>
            <person name="Eisen J.A."/>
            <person name="Markowitz V."/>
            <person name="Hugenholtz P."/>
            <person name="Kyrpides N.C."/>
            <person name="Klenk H.P."/>
            <person name="Lapidus A."/>
        </authorList>
    </citation>
    <scope>NUCLEOTIDE SEQUENCE</scope>
    <source>
        <strain evidence="17 18">DSM 18011</strain>
    </source>
</reference>
<keyword evidence="13 16" id="KW-0173">Coenzyme A biosynthesis</keyword>
<evidence type="ECO:0000256" key="6">
    <source>
        <dbReference type="ARBA" id="ARBA00012102"/>
    </source>
</evidence>
<feature type="binding site" evidence="16">
    <location>
        <begin position="6"/>
        <end position="13"/>
    </location>
    <ligand>
        <name>ATP</name>
        <dbReference type="ChEBI" id="CHEBI:30616"/>
    </ligand>
</feature>
<dbReference type="Pfam" id="PF03309">
    <property type="entry name" value="Pan_kinase"/>
    <property type="match status" value="1"/>
</dbReference>
<dbReference type="Gene3D" id="3.30.420.40">
    <property type="match status" value="1"/>
</dbReference>